<dbReference type="Proteomes" id="UP000803844">
    <property type="component" value="Unassembled WGS sequence"/>
</dbReference>
<sequence>MSPGQVAREKISEIKRQIKETDADRSRLLKLLGSFIDERLAILLAAEQIGGPVAGDMMDVDAEILEAGFSATGKRKKPKADAAPDKRQRRIDDMFGGGHGREVEGEGDEAEPDRRAAAGDEMQRLVEELMNRLLAAKGSSSEAYIDVPEESASVRFLTRVKVAEFHPRDSKRLRLVDFGREIGD</sequence>
<dbReference type="EMBL" id="MU032350">
    <property type="protein sequence ID" value="KAF3762544.1"/>
    <property type="molecule type" value="Genomic_DNA"/>
</dbReference>
<reference evidence="9" key="1">
    <citation type="journal article" date="2020" name="Phytopathology">
        <title>Genome sequence of the chestnut blight fungus Cryphonectria parasitica EP155: A fundamental resource for an archetypical invasive plant pathogen.</title>
        <authorList>
            <person name="Crouch J.A."/>
            <person name="Dawe A."/>
            <person name="Aerts A."/>
            <person name="Barry K."/>
            <person name="Churchill A.C.L."/>
            <person name="Grimwood J."/>
            <person name="Hillman B."/>
            <person name="Milgroom M.G."/>
            <person name="Pangilinan J."/>
            <person name="Smith M."/>
            <person name="Salamov A."/>
            <person name="Schmutz J."/>
            <person name="Yadav J."/>
            <person name="Grigoriev I.V."/>
            <person name="Nuss D."/>
        </authorList>
    </citation>
    <scope>NUCLEOTIDE SEQUENCE</scope>
    <source>
        <strain evidence="9">EP155</strain>
    </source>
</reference>
<feature type="region of interest" description="Disordered" evidence="8">
    <location>
        <begin position="70"/>
        <end position="116"/>
    </location>
</feature>
<evidence type="ECO:0000256" key="8">
    <source>
        <dbReference type="SAM" id="MobiDB-lite"/>
    </source>
</evidence>
<dbReference type="PANTHER" id="PTHR14401">
    <property type="entry name" value="CENTROMERE PROTEIN K"/>
    <property type="match status" value="1"/>
</dbReference>
<keyword evidence="4" id="KW-0158">Chromosome</keyword>
<dbReference type="GO" id="GO:0005634">
    <property type="term" value="C:nucleus"/>
    <property type="evidence" value="ECO:0007669"/>
    <property type="project" value="UniProtKB-SubCell"/>
</dbReference>
<evidence type="ECO:0000256" key="3">
    <source>
        <dbReference type="ARBA" id="ARBA00005795"/>
    </source>
</evidence>
<evidence type="ECO:0000256" key="4">
    <source>
        <dbReference type="ARBA" id="ARBA00022454"/>
    </source>
</evidence>
<feature type="compositionally biased region" description="Basic and acidic residues" evidence="8">
    <location>
        <begin position="79"/>
        <end position="104"/>
    </location>
</feature>
<accession>A0A9P5CKR8</accession>
<dbReference type="OrthoDB" id="9445768at2759"/>
<keyword evidence="6" id="KW-0539">Nucleus</keyword>
<evidence type="ECO:0000256" key="2">
    <source>
        <dbReference type="ARBA" id="ARBA00004584"/>
    </source>
</evidence>
<keyword evidence="7" id="KW-0137">Centromere</keyword>
<evidence type="ECO:0000313" key="9">
    <source>
        <dbReference type="EMBL" id="KAF3762544.1"/>
    </source>
</evidence>
<evidence type="ECO:0000256" key="1">
    <source>
        <dbReference type="ARBA" id="ARBA00004123"/>
    </source>
</evidence>
<keyword evidence="10" id="KW-1185">Reference proteome</keyword>
<organism evidence="9 10">
    <name type="scientific">Cryphonectria parasitica (strain ATCC 38755 / EP155)</name>
    <dbReference type="NCBI Taxonomy" id="660469"/>
    <lineage>
        <taxon>Eukaryota</taxon>
        <taxon>Fungi</taxon>
        <taxon>Dikarya</taxon>
        <taxon>Ascomycota</taxon>
        <taxon>Pezizomycotina</taxon>
        <taxon>Sordariomycetes</taxon>
        <taxon>Sordariomycetidae</taxon>
        <taxon>Diaporthales</taxon>
        <taxon>Cryphonectriaceae</taxon>
        <taxon>Cryphonectria-Endothia species complex</taxon>
        <taxon>Cryphonectria</taxon>
    </lineage>
</organism>
<proteinExistence type="inferred from homology"/>
<dbReference type="AlphaFoldDB" id="A0A9P5CKR8"/>
<name>A0A9P5CKR8_CRYP1</name>
<dbReference type="RefSeq" id="XP_040773523.1">
    <property type="nucleotide sequence ID" value="XM_040923695.1"/>
</dbReference>
<dbReference type="GO" id="GO:0000775">
    <property type="term" value="C:chromosome, centromeric region"/>
    <property type="evidence" value="ECO:0007669"/>
    <property type="project" value="UniProtKB-SubCell"/>
</dbReference>
<dbReference type="GO" id="GO:0051382">
    <property type="term" value="P:kinetochore assembly"/>
    <property type="evidence" value="ECO:0007669"/>
    <property type="project" value="InterPro"/>
</dbReference>
<dbReference type="InterPro" id="IPR020993">
    <property type="entry name" value="Centromere_CenpK"/>
</dbReference>
<gene>
    <name evidence="9" type="ORF">M406DRAFT_357502</name>
</gene>
<comment type="subcellular location">
    <subcellularLocation>
        <location evidence="2">Chromosome</location>
        <location evidence="2">Centromere</location>
    </subcellularLocation>
    <subcellularLocation>
        <location evidence="1">Nucleus</location>
    </subcellularLocation>
</comment>
<dbReference type="PANTHER" id="PTHR14401:SF6">
    <property type="entry name" value="CENTROMERE PROTEIN K"/>
    <property type="match status" value="1"/>
</dbReference>
<keyword evidence="5" id="KW-0175">Coiled coil</keyword>
<comment type="caution">
    <text evidence="9">The sequence shown here is derived from an EMBL/GenBank/DDBJ whole genome shotgun (WGS) entry which is preliminary data.</text>
</comment>
<protein>
    <submittedName>
        <fullName evidence="9">Uncharacterized protein</fullName>
    </submittedName>
</protein>
<evidence type="ECO:0000256" key="5">
    <source>
        <dbReference type="ARBA" id="ARBA00023054"/>
    </source>
</evidence>
<comment type="similarity">
    <text evidence="3">Belongs to the CENP-K/MCM22 family.</text>
</comment>
<evidence type="ECO:0000256" key="6">
    <source>
        <dbReference type="ARBA" id="ARBA00023242"/>
    </source>
</evidence>
<evidence type="ECO:0000256" key="7">
    <source>
        <dbReference type="ARBA" id="ARBA00023328"/>
    </source>
</evidence>
<evidence type="ECO:0000313" key="10">
    <source>
        <dbReference type="Proteomes" id="UP000803844"/>
    </source>
</evidence>
<dbReference type="GO" id="GO:0000070">
    <property type="term" value="P:mitotic sister chromatid segregation"/>
    <property type="evidence" value="ECO:0007669"/>
    <property type="project" value="TreeGrafter"/>
</dbReference>
<dbReference type="GeneID" id="63840824"/>